<comment type="caution">
    <text evidence="1">The sequence shown here is derived from an EMBL/GenBank/DDBJ whole genome shotgun (WGS) entry which is preliminary data.</text>
</comment>
<name>A0ABV4TI77_9FLAO</name>
<dbReference type="RefSeq" id="WP_373390910.1">
    <property type="nucleotide sequence ID" value="NZ_JBCFQJ010000006.1"/>
</dbReference>
<proteinExistence type="predicted"/>
<sequence>MIEANYTLKITDIKSQIDTKNLAKNLELKSLEDFYDLCIFNSITSLDLDVVIDGFLNSKHDWQNKFYARSMILILNEHLEKIHNLMNSKFYKFLSSNRVFNSLENEIVESKKSYKDLNRRKSMLSNLRNNTIGHRNENGESFYNSINNLDLQEIFNLVLDTQKILSKFTDLSTHIIKIIAEEFQEFYKEIKSKKL</sequence>
<evidence type="ECO:0008006" key="3">
    <source>
        <dbReference type="Google" id="ProtNLM"/>
    </source>
</evidence>
<reference evidence="1 2" key="1">
    <citation type="submission" date="2024-04" db="EMBL/GenBank/DDBJ databases">
        <title>New Clade of Flavobacterium.</title>
        <authorList>
            <person name="Matos L."/>
            <person name="Proenca D.N."/>
            <person name="Fransisco R.M."/>
            <person name="Chung A.P."/>
            <person name="Maccario L."/>
            <person name="Sorensen S.J."/>
            <person name="Morais P.V."/>
        </authorList>
    </citation>
    <scope>NUCLEOTIDE SEQUENCE [LARGE SCALE GENOMIC DNA]</scope>
    <source>
        <strain evidence="1 2">FBOR7N2.3</strain>
    </source>
</reference>
<evidence type="ECO:0000313" key="1">
    <source>
        <dbReference type="EMBL" id="MFA9193809.1"/>
    </source>
</evidence>
<dbReference type="Proteomes" id="UP001574170">
    <property type="component" value="Unassembled WGS sequence"/>
</dbReference>
<gene>
    <name evidence="1" type="ORF">AAGV33_05280</name>
</gene>
<dbReference type="EMBL" id="JBCFQK010000005">
    <property type="protein sequence ID" value="MFA9193809.1"/>
    <property type="molecule type" value="Genomic_DNA"/>
</dbReference>
<accession>A0ABV4TI77</accession>
<keyword evidence="2" id="KW-1185">Reference proteome</keyword>
<organism evidence="1 2">
    <name type="scientific">Flavobacterium magnesitis</name>
    <dbReference type="NCBI Taxonomy" id="3138077"/>
    <lineage>
        <taxon>Bacteria</taxon>
        <taxon>Pseudomonadati</taxon>
        <taxon>Bacteroidota</taxon>
        <taxon>Flavobacteriia</taxon>
        <taxon>Flavobacteriales</taxon>
        <taxon>Flavobacteriaceae</taxon>
        <taxon>Flavobacterium</taxon>
    </lineage>
</organism>
<evidence type="ECO:0000313" key="2">
    <source>
        <dbReference type="Proteomes" id="UP001574170"/>
    </source>
</evidence>
<protein>
    <recommendedName>
        <fullName evidence="3">HEPN AbiU2-like domain-containing protein</fullName>
    </recommendedName>
</protein>